<reference evidence="10 11" key="1">
    <citation type="journal article" date="2016" name="Nat. Commun.">
        <title>Thousands of microbial genomes shed light on interconnected biogeochemical processes in an aquifer system.</title>
        <authorList>
            <person name="Anantharaman K."/>
            <person name="Brown C.T."/>
            <person name="Hug L.A."/>
            <person name="Sharon I."/>
            <person name="Castelle C.J."/>
            <person name="Probst A.J."/>
            <person name="Thomas B.C."/>
            <person name="Singh A."/>
            <person name="Wilkins M.J."/>
            <person name="Karaoz U."/>
            <person name="Brodie E.L."/>
            <person name="Williams K.H."/>
            <person name="Hubbard S.S."/>
            <person name="Banfield J.F."/>
        </authorList>
    </citation>
    <scope>NUCLEOTIDE SEQUENCE [LARGE SCALE GENOMIC DNA]</scope>
</reference>
<dbReference type="NCBIfam" id="TIGR00233">
    <property type="entry name" value="trpS"/>
    <property type="match status" value="1"/>
</dbReference>
<keyword evidence="3 8" id="KW-0547">Nucleotide-binding</keyword>
<dbReference type="HAMAP" id="MF_00140_B">
    <property type="entry name" value="Trp_tRNA_synth_B"/>
    <property type="match status" value="1"/>
</dbReference>
<evidence type="ECO:0000256" key="6">
    <source>
        <dbReference type="ARBA" id="ARBA00023146"/>
    </source>
</evidence>
<dbReference type="AlphaFoldDB" id="A0A1F7HC99"/>
<sequence length="332" mass="37463">MAKQVVFSGIQPSGKLHIGNYIGAIRQWVTIQNNQGAQSDFIFMLANLHTITVPQDSSELKQNTLNLAAWFLASGLDPVRTTFFVQSHNPDHSYLTWIFDCITPMGWMERMTQYKDKSKKQGERTSVGLFHYPSLMATDILLYDTTSVPVGEDQTQHVEIARDIAKKFNARYGEIFIIPEVMLIKHGARIMSLQNPTKKMSKSEIDPSGTINLDDSQDEISQKIKRAVTDSGSEIVYNVEKKPAISNLMVIYEALSEKSIEQIQEMYAGKSYGDFKKDLAEVVVSALDPIQKKYDELHENSTYVTQILDQGSEKARAISSKKIKKVREVMGL</sequence>
<dbReference type="CDD" id="cd00806">
    <property type="entry name" value="TrpRS_core"/>
    <property type="match status" value="1"/>
</dbReference>
<keyword evidence="2 8" id="KW-0436">Ligase</keyword>
<proteinExistence type="inferred from homology"/>
<dbReference type="PANTHER" id="PTHR43766">
    <property type="entry name" value="TRYPTOPHAN--TRNA LIGASE, MITOCHONDRIAL"/>
    <property type="match status" value="1"/>
</dbReference>
<keyword evidence="6 8" id="KW-0030">Aminoacyl-tRNA synthetase</keyword>
<comment type="caution">
    <text evidence="10">The sequence shown here is derived from an EMBL/GenBank/DDBJ whole genome shotgun (WGS) entry which is preliminary data.</text>
</comment>
<evidence type="ECO:0000313" key="11">
    <source>
        <dbReference type="Proteomes" id="UP000177027"/>
    </source>
</evidence>
<keyword evidence="4 8" id="KW-0067">ATP-binding</keyword>
<evidence type="ECO:0000256" key="3">
    <source>
        <dbReference type="ARBA" id="ARBA00022741"/>
    </source>
</evidence>
<dbReference type="Pfam" id="PF00579">
    <property type="entry name" value="tRNA-synt_1b"/>
    <property type="match status" value="1"/>
</dbReference>
<dbReference type="InterPro" id="IPR001412">
    <property type="entry name" value="aa-tRNA-synth_I_CS"/>
</dbReference>
<dbReference type="Proteomes" id="UP000177027">
    <property type="component" value="Unassembled WGS sequence"/>
</dbReference>
<evidence type="ECO:0000256" key="4">
    <source>
        <dbReference type="ARBA" id="ARBA00022840"/>
    </source>
</evidence>
<evidence type="ECO:0000256" key="2">
    <source>
        <dbReference type="ARBA" id="ARBA00022598"/>
    </source>
</evidence>
<organism evidence="10 11">
    <name type="scientific">Candidatus Roizmanbacteria bacterium RIFCSPHIGHO2_02_FULL_40_9</name>
    <dbReference type="NCBI Taxonomy" id="1802042"/>
    <lineage>
        <taxon>Bacteria</taxon>
        <taxon>Candidatus Roizmaniibacteriota</taxon>
    </lineage>
</organism>
<name>A0A1F7HC99_9BACT</name>
<evidence type="ECO:0000256" key="7">
    <source>
        <dbReference type="ARBA" id="ARBA00049929"/>
    </source>
</evidence>
<dbReference type="InterPro" id="IPR014729">
    <property type="entry name" value="Rossmann-like_a/b/a_fold"/>
</dbReference>
<feature type="binding site" evidence="8">
    <location>
        <begin position="199"/>
        <end position="203"/>
    </location>
    <ligand>
        <name>ATP</name>
        <dbReference type="ChEBI" id="CHEBI:30616"/>
    </ligand>
</feature>
<dbReference type="PANTHER" id="PTHR43766:SF1">
    <property type="entry name" value="TRYPTOPHAN--TRNA LIGASE, MITOCHONDRIAL"/>
    <property type="match status" value="1"/>
</dbReference>
<feature type="binding site" evidence="8">
    <location>
        <begin position="19"/>
        <end position="20"/>
    </location>
    <ligand>
        <name>ATP</name>
        <dbReference type="ChEBI" id="CHEBI:30616"/>
    </ligand>
</feature>
<dbReference type="PRINTS" id="PR01039">
    <property type="entry name" value="TRNASYNTHTRP"/>
</dbReference>
<evidence type="ECO:0000313" key="10">
    <source>
        <dbReference type="EMBL" id="OGK28917.1"/>
    </source>
</evidence>
<feature type="short sequence motif" description="'KMSKS' region" evidence="8">
    <location>
        <begin position="199"/>
        <end position="203"/>
    </location>
</feature>
<dbReference type="InterPro" id="IPR024109">
    <property type="entry name" value="Trp-tRNA-ligase_bac-type"/>
</dbReference>
<dbReference type="GO" id="GO:0004830">
    <property type="term" value="F:tryptophan-tRNA ligase activity"/>
    <property type="evidence" value="ECO:0007669"/>
    <property type="project" value="UniProtKB-UniRule"/>
</dbReference>
<dbReference type="InterPro" id="IPR002306">
    <property type="entry name" value="Trp-tRNA-ligase"/>
</dbReference>
<keyword evidence="5 8" id="KW-0648">Protein biosynthesis</keyword>
<comment type="catalytic activity">
    <reaction evidence="7 8">
        <text>tRNA(Trp) + L-tryptophan + ATP = L-tryptophyl-tRNA(Trp) + AMP + diphosphate + H(+)</text>
        <dbReference type="Rhea" id="RHEA:24080"/>
        <dbReference type="Rhea" id="RHEA-COMP:9671"/>
        <dbReference type="Rhea" id="RHEA-COMP:9705"/>
        <dbReference type="ChEBI" id="CHEBI:15378"/>
        <dbReference type="ChEBI" id="CHEBI:30616"/>
        <dbReference type="ChEBI" id="CHEBI:33019"/>
        <dbReference type="ChEBI" id="CHEBI:57912"/>
        <dbReference type="ChEBI" id="CHEBI:78442"/>
        <dbReference type="ChEBI" id="CHEBI:78535"/>
        <dbReference type="ChEBI" id="CHEBI:456215"/>
        <dbReference type="EC" id="6.1.1.2"/>
    </reaction>
</comment>
<feature type="short sequence motif" description="'HIGH' region" evidence="8">
    <location>
        <begin position="12"/>
        <end position="20"/>
    </location>
</feature>
<comment type="subunit">
    <text evidence="8">Homodimer.</text>
</comment>
<protein>
    <recommendedName>
        <fullName evidence="8">Tryptophan--tRNA ligase</fullName>
        <ecNumber evidence="8">6.1.1.2</ecNumber>
    </recommendedName>
    <alternativeName>
        <fullName evidence="8">Tryptophanyl-tRNA synthetase</fullName>
        <shortName evidence="8">TrpRS</shortName>
    </alternativeName>
</protein>
<evidence type="ECO:0000256" key="9">
    <source>
        <dbReference type="RuleBase" id="RU363036"/>
    </source>
</evidence>
<dbReference type="EC" id="6.1.1.2" evidence="8"/>
<evidence type="ECO:0000256" key="1">
    <source>
        <dbReference type="ARBA" id="ARBA00005594"/>
    </source>
</evidence>
<comment type="similarity">
    <text evidence="1 8 9">Belongs to the class-I aminoacyl-tRNA synthetase family.</text>
</comment>
<accession>A0A1F7HC99</accession>
<dbReference type="PROSITE" id="PS00178">
    <property type="entry name" value="AA_TRNA_LIGASE_I"/>
    <property type="match status" value="1"/>
</dbReference>
<comment type="subcellular location">
    <subcellularLocation>
        <location evidence="8">Cytoplasm</location>
    </subcellularLocation>
</comment>
<dbReference type="EMBL" id="MFZS01000020">
    <property type="protein sequence ID" value="OGK28917.1"/>
    <property type="molecule type" value="Genomic_DNA"/>
</dbReference>
<keyword evidence="8" id="KW-0963">Cytoplasm</keyword>
<evidence type="ECO:0000256" key="8">
    <source>
        <dbReference type="HAMAP-Rule" id="MF_00140"/>
    </source>
</evidence>
<feature type="binding site" evidence="8">
    <location>
        <position position="139"/>
    </location>
    <ligand>
        <name>L-tryptophan</name>
        <dbReference type="ChEBI" id="CHEBI:57912"/>
    </ligand>
</feature>
<evidence type="ECO:0000256" key="5">
    <source>
        <dbReference type="ARBA" id="ARBA00022917"/>
    </source>
</evidence>
<dbReference type="InterPro" id="IPR050203">
    <property type="entry name" value="Trp-tRNA_synthetase"/>
</dbReference>
<feature type="binding site" evidence="8">
    <location>
        <position position="190"/>
    </location>
    <ligand>
        <name>ATP</name>
        <dbReference type="ChEBI" id="CHEBI:30616"/>
    </ligand>
</feature>
<dbReference type="SUPFAM" id="SSF52374">
    <property type="entry name" value="Nucleotidylyl transferase"/>
    <property type="match status" value="1"/>
</dbReference>
<comment type="function">
    <text evidence="8">Catalyzes the attachment of tryptophan to tRNA(Trp).</text>
</comment>
<dbReference type="Gene3D" id="3.40.50.620">
    <property type="entry name" value="HUPs"/>
    <property type="match status" value="1"/>
</dbReference>
<dbReference type="InterPro" id="IPR002305">
    <property type="entry name" value="aa-tRNA-synth_Ic"/>
</dbReference>
<feature type="binding site" evidence="8">
    <location>
        <begin position="11"/>
        <end position="13"/>
    </location>
    <ligand>
        <name>ATP</name>
        <dbReference type="ChEBI" id="CHEBI:30616"/>
    </ligand>
</feature>
<dbReference type="GO" id="GO:0005829">
    <property type="term" value="C:cytosol"/>
    <property type="evidence" value="ECO:0007669"/>
    <property type="project" value="TreeGrafter"/>
</dbReference>
<dbReference type="FunFam" id="1.10.240.10:FF:000002">
    <property type="entry name" value="Tryptophan--tRNA ligase"/>
    <property type="match status" value="1"/>
</dbReference>
<dbReference type="GO" id="GO:0006436">
    <property type="term" value="P:tryptophanyl-tRNA aminoacylation"/>
    <property type="evidence" value="ECO:0007669"/>
    <property type="project" value="UniProtKB-UniRule"/>
</dbReference>
<dbReference type="GO" id="GO:0005524">
    <property type="term" value="F:ATP binding"/>
    <property type="evidence" value="ECO:0007669"/>
    <property type="project" value="UniProtKB-UniRule"/>
</dbReference>
<dbReference type="Gene3D" id="1.10.240.10">
    <property type="entry name" value="Tyrosyl-Transfer RNA Synthetase"/>
    <property type="match status" value="1"/>
</dbReference>
<feature type="binding site" evidence="8">
    <location>
        <begin position="151"/>
        <end position="153"/>
    </location>
    <ligand>
        <name>ATP</name>
        <dbReference type="ChEBI" id="CHEBI:30616"/>
    </ligand>
</feature>
<gene>
    <name evidence="8" type="primary">trpS</name>
    <name evidence="10" type="ORF">A3D06_00195</name>
</gene>